<name>A0A2W7RGS9_9BACT</name>
<evidence type="ECO:0000313" key="2">
    <source>
        <dbReference type="EMBL" id="PZX59391.1"/>
    </source>
</evidence>
<dbReference type="OrthoDB" id="945117at2"/>
<proteinExistence type="predicted"/>
<keyword evidence="1" id="KW-0732">Signal</keyword>
<evidence type="ECO:0008006" key="4">
    <source>
        <dbReference type="Google" id="ProtNLM"/>
    </source>
</evidence>
<dbReference type="EMBL" id="QKZV01000028">
    <property type="protein sequence ID" value="PZX59391.1"/>
    <property type="molecule type" value="Genomic_DNA"/>
</dbReference>
<feature type="chain" id="PRO_5015862492" description="Outer membrane protein with beta-barrel domain" evidence="1">
    <location>
        <begin position="20"/>
        <end position="192"/>
    </location>
</feature>
<evidence type="ECO:0000256" key="1">
    <source>
        <dbReference type="SAM" id="SignalP"/>
    </source>
</evidence>
<dbReference type="RefSeq" id="WP_146250565.1">
    <property type="nucleotide sequence ID" value="NZ_QKZV01000028.1"/>
</dbReference>
<accession>A0A2W7RGS9</accession>
<gene>
    <name evidence="2" type="ORF">LX80_02868</name>
</gene>
<dbReference type="AlphaFoldDB" id="A0A2W7RGS9"/>
<keyword evidence="3" id="KW-1185">Reference proteome</keyword>
<organism evidence="2 3">
    <name type="scientific">Hydrotalea sandarakina</name>
    <dbReference type="NCBI Taxonomy" id="1004304"/>
    <lineage>
        <taxon>Bacteria</taxon>
        <taxon>Pseudomonadati</taxon>
        <taxon>Bacteroidota</taxon>
        <taxon>Chitinophagia</taxon>
        <taxon>Chitinophagales</taxon>
        <taxon>Chitinophagaceae</taxon>
        <taxon>Hydrotalea</taxon>
    </lineage>
</organism>
<comment type="caution">
    <text evidence="2">The sequence shown here is derived from an EMBL/GenBank/DDBJ whole genome shotgun (WGS) entry which is preliminary data.</text>
</comment>
<reference evidence="2 3" key="1">
    <citation type="submission" date="2018-06" db="EMBL/GenBank/DDBJ databases">
        <title>Genomic Encyclopedia of Archaeal and Bacterial Type Strains, Phase II (KMG-II): from individual species to whole genera.</title>
        <authorList>
            <person name="Goeker M."/>
        </authorList>
    </citation>
    <scope>NUCLEOTIDE SEQUENCE [LARGE SCALE GENOMIC DNA]</scope>
    <source>
        <strain evidence="2 3">DSM 23241</strain>
    </source>
</reference>
<evidence type="ECO:0000313" key="3">
    <source>
        <dbReference type="Proteomes" id="UP000249720"/>
    </source>
</evidence>
<dbReference type="Proteomes" id="UP000249720">
    <property type="component" value="Unassembled WGS sequence"/>
</dbReference>
<sequence>MKFYLSCLLLLLSSSLAHAQLEQGTWLVGGAFSFSTDESRTPYPNSTIISVYRNTNFKINPSIGYFLFDKLAAGIKPQFTWYKATPIENSSGTANYTRFWIGPFIRYYLLKPDRQWNFLTEANYQYEITFNKPDKVGSNNYSFNAGPVIYLNSSVGIEFLMGYYYLTYGAGKQFNEFRGIQLNIGLQIHLTK</sequence>
<protein>
    <recommendedName>
        <fullName evidence="4">Outer membrane protein with beta-barrel domain</fullName>
    </recommendedName>
</protein>
<feature type="signal peptide" evidence="1">
    <location>
        <begin position="1"/>
        <end position="19"/>
    </location>
</feature>